<name>A0A3N1HJH4_9PSEU</name>
<accession>A0A3N1HJH4</accession>
<evidence type="ECO:0000313" key="1">
    <source>
        <dbReference type="EMBL" id="ROP42707.1"/>
    </source>
</evidence>
<dbReference type="Proteomes" id="UP000268727">
    <property type="component" value="Unassembled WGS sequence"/>
</dbReference>
<protein>
    <recommendedName>
        <fullName evidence="3">Thiazolylpeptide-type bacteriocin</fullName>
    </recommendedName>
</protein>
<keyword evidence="2" id="KW-1185">Reference proteome</keyword>
<evidence type="ECO:0008006" key="3">
    <source>
        <dbReference type="Google" id="ProtNLM"/>
    </source>
</evidence>
<evidence type="ECO:0000313" key="2">
    <source>
        <dbReference type="Proteomes" id="UP000268727"/>
    </source>
</evidence>
<proteinExistence type="predicted"/>
<dbReference type="RefSeq" id="WP_170185392.1">
    <property type="nucleotide sequence ID" value="NZ_RJKM01000001.1"/>
</dbReference>
<gene>
    <name evidence="1" type="ORF">EDD40_8215</name>
</gene>
<sequence>MDLTFDVEDLVLDELAVTTIADAAFADGSPAVATVSCSCCAETSPYIDTTEE</sequence>
<reference evidence="1 2" key="1">
    <citation type="submission" date="2018-11" db="EMBL/GenBank/DDBJ databases">
        <title>Sequencing the genomes of 1000 actinobacteria strains.</title>
        <authorList>
            <person name="Klenk H.-P."/>
        </authorList>
    </citation>
    <scope>NUCLEOTIDE SEQUENCE [LARGE SCALE GENOMIC DNA]</scope>
    <source>
        <strain evidence="1 2">DSM 44231</strain>
    </source>
</reference>
<dbReference type="EMBL" id="RJKM01000001">
    <property type="protein sequence ID" value="ROP42707.1"/>
    <property type="molecule type" value="Genomic_DNA"/>
</dbReference>
<dbReference type="AlphaFoldDB" id="A0A3N1HJH4"/>
<comment type="caution">
    <text evidence="1">The sequence shown here is derived from an EMBL/GenBank/DDBJ whole genome shotgun (WGS) entry which is preliminary data.</text>
</comment>
<organism evidence="1 2">
    <name type="scientific">Saccharothrix texasensis</name>
    <dbReference type="NCBI Taxonomy" id="103734"/>
    <lineage>
        <taxon>Bacteria</taxon>
        <taxon>Bacillati</taxon>
        <taxon>Actinomycetota</taxon>
        <taxon>Actinomycetes</taxon>
        <taxon>Pseudonocardiales</taxon>
        <taxon>Pseudonocardiaceae</taxon>
        <taxon>Saccharothrix</taxon>
    </lineage>
</organism>